<accession>A0A7J6S4U5</accession>
<dbReference type="AlphaFoldDB" id="A0A7J6S4U5"/>
<feature type="non-terminal residue" evidence="2">
    <location>
        <position position="195"/>
    </location>
</feature>
<protein>
    <submittedName>
        <fullName evidence="2">Uncharacterized protein</fullName>
    </submittedName>
</protein>
<name>A0A7J6S4U5_PEROL</name>
<evidence type="ECO:0000256" key="1">
    <source>
        <dbReference type="SAM" id="MobiDB-lite"/>
    </source>
</evidence>
<feature type="non-terminal residue" evidence="2">
    <location>
        <position position="1"/>
    </location>
</feature>
<feature type="region of interest" description="Disordered" evidence="1">
    <location>
        <begin position="150"/>
        <end position="170"/>
    </location>
</feature>
<dbReference type="Proteomes" id="UP000553632">
    <property type="component" value="Unassembled WGS sequence"/>
</dbReference>
<reference evidence="2 3" key="1">
    <citation type="submission" date="2020-04" db="EMBL/GenBank/DDBJ databases">
        <title>Perkinsus olseni comparative genomics.</title>
        <authorList>
            <person name="Bogema D.R."/>
        </authorList>
    </citation>
    <scope>NUCLEOTIDE SEQUENCE [LARGE SCALE GENOMIC DNA]</scope>
    <source>
        <strain evidence="2 3">ATCC PRA-207</strain>
    </source>
</reference>
<comment type="caution">
    <text evidence="2">The sequence shown here is derived from an EMBL/GenBank/DDBJ whole genome shotgun (WGS) entry which is preliminary data.</text>
</comment>
<dbReference type="EMBL" id="JABANO010020756">
    <property type="protein sequence ID" value="KAF4727957.1"/>
    <property type="molecule type" value="Genomic_DNA"/>
</dbReference>
<gene>
    <name evidence="2" type="ORF">FOZ63_008678</name>
</gene>
<sequence length="195" mass="21646">LGASGTSLSRIIGPQPVHIVMKDMVTNEYYFDMLIANKCLSPWWESVIQTGYPPVTTYRARSRGSTWGDIAFYSARSHKPRVTEQFQRRVGRHGSWHPTSPARRPEHSTTFVWEVVYKGGGDQSLSHPALDEVEVSLRPDPKSDVVTVRSITGGAGSPLVKSDGKASPEAEAGVVAILENRLSLTLKHRNPRRLR</sequence>
<evidence type="ECO:0000313" key="2">
    <source>
        <dbReference type="EMBL" id="KAF4727957.1"/>
    </source>
</evidence>
<keyword evidence="3" id="KW-1185">Reference proteome</keyword>
<organism evidence="2 3">
    <name type="scientific">Perkinsus olseni</name>
    <name type="common">Perkinsus atlanticus</name>
    <dbReference type="NCBI Taxonomy" id="32597"/>
    <lineage>
        <taxon>Eukaryota</taxon>
        <taxon>Sar</taxon>
        <taxon>Alveolata</taxon>
        <taxon>Perkinsozoa</taxon>
        <taxon>Perkinsea</taxon>
        <taxon>Perkinsida</taxon>
        <taxon>Perkinsidae</taxon>
        <taxon>Perkinsus</taxon>
    </lineage>
</organism>
<evidence type="ECO:0000313" key="3">
    <source>
        <dbReference type="Proteomes" id="UP000553632"/>
    </source>
</evidence>
<proteinExistence type="predicted"/>